<dbReference type="GO" id="GO:0016705">
    <property type="term" value="F:oxidoreductase activity, acting on paired donors, with incorporation or reduction of molecular oxygen"/>
    <property type="evidence" value="ECO:0007669"/>
    <property type="project" value="InterPro"/>
</dbReference>
<evidence type="ECO:0000256" key="3">
    <source>
        <dbReference type="ARBA" id="ARBA00023004"/>
    </source>
</evidence>
<dbReference type="InterPro" id="IPR001128">
    <property type="entry name" value="Cyt_P450"/>
</dbReference>
<name>A0A2S3I1B8_9POAL</name>
<reference evidence="6" key="1">
    <citation type="submission" date="2018-04" db="EMBL/GenBank/DDBJ databases">
        <title>WGS assembly of Panicum hallii.</title>
        <authorList>
            <person name="Lovell J."/>
            <person name="Jenkins J."/>
            <person name="Lowry D."/>
            <person name="Mamidi S."/>
            <person name="Sreedasyam A."/>
            <person name="Weng X."/>
            <person name="Barry K."/>
            <person name="Bonette J."/>
            <person name="Campitelli B."/>
            <person name="Daum C."/>
            <person name="Gordon S."/>
            <person name="Gould B."/>
            <person name="Lipzen A."/>
            <person name="Macqueen A."/>
            <person name="Palacio-Mejia J."/>
            <person name="Plott C."/>
            <person name="Shakirov E."/>
            <person name="Shu S."/>
            <person name="Yoshinaga Y."/>
            <person name="Zane M."/>
            <person name="Rokhsar D."/>
            <person name="Grimwood J."/>
            <person name="Schmutz J."/>
            <person name="Juenger T."/>
        </authorList>
    </citation>
    <scope>NUCLEOTIDE SEQUENCE [LARGE SCALE GENOMIC DNA]</scope>
    <source>
        <strain evidence="6">FIL2</strain>
    </source>
</reference>
<accession>A0A2S3I1B8</accession>
<keyword evidence="3 4" id="KW-0408">Iron</keyword>
<comment type="cofactor">
    <cofactor evidence="4">
        <name>heme</name>
        <dbReference type="ChEBI" id="CHEBI:30413"/>
    </cofactor>
</comment>
<dbReference type="PANTHER" id="PTHR47955">
    <property type="entry name" value="CYTOCHROME P450 FAMILY 71 PROTEIN"/>
    <property type="match status" value="1"/>
</dbReference>
<dbReference type="PRINTS" id="PR00385">
    <property type="entry name" value="P450"/>
</dbReference>
<evidence type="ECO:0000256" key="4">
    <source>
        <dbReference type="PIRSR" id="PIRSR602401-1"/>
    </source>
</evidence>
<dbReference type="Proteomes" id="UP000243499">
    <property type="component" value="Chromosome 6"/>
</dbReference>
<gene>
    <name evidence="6" type="ORF">PAHAL_6G051800</name>
</gene>
<keyword evidence="5" id="KW-0560">Oxidoreductase</keyword>
<dbReference type="FunFam" id="1.10.630.10:FF:000064">
    <property type="entry name" value="Cytochrome P450 monooxygenase"/>
    <property type="match status" value="1"/>
</dbReference>
<evidence type="ECO:0000256" key="2">
    <source>
        <dbReference type="ARBA" id="ARBA00022723"/>
    </source>
</evidence>
<organism evidence="6">
    <name type="scientific">Panicum hallii</name>
    <dbReference type="NCBI Taxonomy" id="206008"/>
    <lineage>
        <taxon>Eukaryota</taxon>
        <taxon>Viridiplantae</taxon>
        <taxon>Streptophyta</taxon>
        <taxon>Embryophyta</taxon>
        <taxon>Tracheophyta</taxon>
        <taxon>Spermatophyta</taxon>
        <taxon>Magnoliopsida</taxon>
        <taxon>Liliopsida</taxon>
        <taxon>Poales</taxon>
        <taxon>Poaceae</taxon>
        <taxon>PACMAD clade</taxon>
        <taxon>Panicoideae</taxon>
        <taxon>Panicodae</taxon>
        <taxon>Paniceae</taxon>
        <taxon>Panicinae</taxon>
        <taxon>Panicum</taxon>
        <taxon>Panicum sect. Panicum</taxon>
    </lineage>
</organism>
<dbReference type="CDD" id="cd11072">
    <property type="entry name" value="CYP71-like"/>
    <property type="match status" value="1"/>
</dbReference>
<keyword evidence="4 5" id="KW-0349">Heme</keyword>
<evidence type="ECO:0000256" key="1">
    <source>
        <dbReference type="ARBA" id="ARBA00010617"/>
    </source>
</evidence>
<dbReference type="EMBL" id="CM008051">
    <property type="protein sequence ID" value="PAN33856.1"/>
    <property type="molecule type" value="Genomic_DNA"/>
</dbReference>
<dbReference type="Gramene" id="PAN33856">
    <property type="protein sequence ID" value="PAN33856"/>
    <property type="gene ID" value="PAHAL_6G051800"/>
</dbReference>
<sequence length="534" mass="59192">MLLIISYKQLTKLVKPHQELALGATPMEDHHYLYLGLALVSLLVMLAKRRRRSDMAHGHGLRLPPGPWQLPILGSLHHMAGKLPHHALRDLARRHGPLMLLRIGEVPALVVSSREAAREVMKTHDAVFATRPLSPTMRALTKGGRGIIMAPYGAHWRQLRRITITKLLTARRVLSFRAVREEEAAAMLRACAAAAAAGSRAVDMRERLSALITDTTMRAAMGDRFKDREVFLRVLDRAIVLSAGFNMADLWPSSRIVGRLSGAVRRCEEIRDTVFGILDGIIEEHLERMRNGGGGEVKDLLDVLLKVQQDGDLPIPLDMDVIKVVIVDIFAGSETTAPTLEWAMAELVQNPKVMERATAEVRHAFAAHGSVCEDRLAELRYLPLVIRETLRLHTPLPFLIPQECQEPCRVLGYDVPRGITVMVNAWALGRDERYWPGDPDAFRPERFEAGGGGAADFRGTDFELLPFGAGRRMCPGLGFALANMELALASLLLHFDWEAPGAAEVDMTEAFGLTAHRKARLLLRPILRVPVPGV</sequence>
<dbReference type="Pfam" id="PF00067">
    <property type="entry name" value="p450"/>
    <property type="match status" value="1"/>
</dbReference>
<dbReference type="PANTHER" id="PTHR47955:SF21">
    <property type="entry name" value="OS06G0642300 PROTEIN"/>
    <property type="match status" value="1"/>
</dbReference>
<comment type="similarity">
    <text evidence="1 5">Belongs to the cytochrome P450 family.</text>
</comment>
<evidence type="ECO:0008006" key="7">
    <source>
        <dbReference type="Google" id="ProtNLM"/>
    </source>
</evidence>
<dbReference type="GO" id="GO:0020037">
    <property type="term" value="F:heme binding"/>
    <property type="evidence" value="ECO:0007669"/>
    <property type="project" value="InterPro"/>
</dbReference>
<dbReference type="Gene3D" id="1.10.630.10">
    <property type="entry name" value="Cytochrome P450"/>
    <property type="match status" value="1"/>
</dbReference>
<dbReference type="SUPFAM" id="SSF48264">
    <property type="entry name" value="Cytochrome P450"/>
    <property type="match status" value="1"/>
</dbReference>
<dbReference type="AlphaFoldDB" id="A0A2S3I1B8"/>
<evidence type="ECO:0000313" key="6">
    <source>
        <dbReference type="EMBL" id="PAN33856.1"/>
    </source>
</evidence>
<dbReference type="InterPro" id="IPR036396">
    <property type="entry name" value="Cyt_P450_sf"/>
</dbReference>
<protein>
    <recommendedName>
        <fullName evidence="7">Cytochrome P450</fullName>
    </recommendedName>
</protein>
<dbReference type="PRINTS" id="PR00463">
    <property type="entry name" value="EP450I"/>
</dbReference>
<evidence type="ECO:0000256" key="5">
    <source>
        <dbReference type="RuleBase" id="RU000461"/>
    </source>
</evidence>
<feature type="binding site" description="axial binding residue" evidence="4">
    <location>
        <position position="474"/>
    </location>
    <ligand>
        <name>heme</name>
        <dbReference type="ChEBI" id="CHEBI:30413"/>
    </ligand>
    <ligandPart>
        <name>Fe</name>
        <dbReference type="ChEBI" id="CHEBI:18248"/>
    </ligandPart>
</feature>
<proteinExistence type="inferred from homology"/>
<dbReference type="GO" id="GO:0005506">
    <property type="term" value="F:iron ion binding"/>
    <property type="evidence" value="ECO:0007669"/>
    <property type="project" value="InterPro"/>
</dbReference>
<keyword evidence="5" id="KW-0503">Monooxygenase</keyword>
<dbReference type="GO" id="GO:0004497">
    <property type="term" value="F:monooxygenase activity"/>
    <property type="evidence" value="ECO:0007669"/>
    <property type="project" value="UniProtKB-KW"/>
</dbReference>
<dbReference type="PROSITE" id="PS00086">
    <property type="entry name" value="CYTOCHROME_P450"/>
    <property type="match status" value="1"/>
</dbReference>
<keyword evidence="2 4" id="KW-0479">Metal-binding</keyword>
<dbReference type="InterPro" id="IPR002401">
    <property type="entry name" value="Cyt_P450_E_grp-I"/>
</dbReference>
<dbReference type="InterPro" id="IPR017972">
    <property type="entry name" value="Cyt_P450_CS"/>
</dbReference>